<accession>B7IZF2</accession>
<keyword evidence="1" id="KW-0614">Plasmid</keyword>
<dbReference type="KEGG" id="bcg:BCG9842_A0077"/>
<dbReference type="EMBL" id="CP001188">
    <property type="protein sequence ID" value="ACK98763.1"/>
    <property type="molecule type" value="Genomic_DNA"/>
</dbReference>
<organism evidence="1 2">
    <name type="scientific">Bacillus cereus (strain G9842)</name>
    <dbReference type="NCBI Taxonomy" id="405531"/>
    <lineage>
        <taxon>Bacteria</taxon>
        <taxon>Bacillati</taxon>
        <taxon>Bacillota</taxon>
        <taxon>Bacilli</taxon>
        <taxon>Bacillales</taxon>
        <taxon>Bacillaceae</taxon>
        <taxon>Bacillus</taxon>
        <taxon>Bacillus cereus group</taxon>
    </lineage>
</organism>
<evidence type="ECO:0000313" key="2">
    <source>
        <dbReference type="Proteomes" id="UP000006744"/>
    </source>
</evidence>
<protein>
    <submittedName>
        <fullName evidence="1">Uncharacterized protein</fullName>
    </submittedName>
</protein>
<sequence length="42" mass="5065">MKKMYFKEFFIIFKILQGITKCGIFISRGVRNFSYKLDIIIN</sequence>
<proteinExistence type="predicted"/>
<dbReference type="AlphaFoldDB" id="B7IZF2"/>
<geneLocation type="plasmid" evidence="1 2">
    <name>pG9842_140</name>
</geneLocation>
<name>B7IZF2_BACC2</name>
<reference evidence="1 2" key="1">
    <citation type="submission" date="2008-10" db="EMBL/GenBank/DDBJ databases">
        <title>Genome sequence of Bacillus cereus G9842.</title>
        <authorList>
            <person name="Dodson R.J."/>
            <person name="Durkin A.S."/>
            <person name="Rosovitz M.J."/>
            <person name="Rasko D.A."/>
            <person name="Hoffmaster A."/>
            <person name="Ravel J."/>
            <person name="Sutton G."/>
        </authorList>
    </citation>
    <scope>NUCLEOTIDE SEQUENCE [LARGE SCALE GENOMIC DNA]</scope>
    <source>
        <strain evidence="1 2">G9842</strain>
        <plasmid evidence="1 2">pG9842_140</plasmid>
    </source>
</reference>
<dbReference type="Proteomes" id="UP000006744">
    <property type="component" value="Plasmid pG9842_140"/>
</dbReference>
<dbReference type="HOGENOM" id="CLU_3246742_0_0_9"/>
<evidence type="ECO:0000313" key="1">
    <source>
        <dbReference type="EMBL" id="ACK98763.1"/>
    </source>
</evidence>
<gene>
    <name evidence="1" type="ordered locus">BCG9842_A0077</name>
</gene>